<dbReference type="PROSITE" id="PS50110">
    <property type="entry name" value="RESPONSE_REGULATORY"/>
    <property type="match status" value="1"/>
</dbReference>
<dbReference type="GO" id="GO:0043565">
    <property type="term" value="F:sequence-specific DNA binding"/>
    <property type="evidence" value="ECO:0007669"/>
    <property type="project" value="InterPro"/>
</dbReference>
<keyword evidence="1" id="KW-0805">Transcription regulation</keyword>
<organism evidence="7 8">
    <name type="scientific">Paenibacillus flagellatus</name>
    <dbReference type="NCBI Taxonomy" id="2211139"/>
    <lineage>
        <taxon>Bacteria</taxon>
        <taxon>Bacillati</taxon>
        <taxon>Bacillota</taxon>
        <taxon>Bacilli</taxon>
        <taxon>Bacillales</taxon>
        <taxon>Paenibacillaceae</taxon>
        <taxon>Paenibacillus</taxon>
    </lineage>
</organism>
<evidence type="ECO:0000313" key="8">
    <source>
        <dbReference type="Proteomes" id="UP000247476"/>
    </source>
</evidence>
<sequence length="257" mass="28701">MYKVLLVEDEEVIRQGFRHWIPQVTSEFAIGWEASHGKEALAILKTDMPDAVITDIRMREMDGLALCAKIRERYPDLPIVIVSGHSDFAYAHGALRLGVADYLIKPIRRTALIQALERVKALIRKTSGVREEPPAGDVPERPPAESHQLIRKVKAHIQAHPDGDLRLQTLADIVHLNPAYLSQLFKAVTQSNLSDYITEARLERAKHLLATTGLKVFDVARLSGYQSPKHFMLVFKQATGVTPSDYRARQAAGTEPG</sequence>
<dbReference type="Proteomes" id="UP000247476">
    <property type="component" value="Unassembled WGS sequence"/>
</dbReference>
<dbReference type="SMART" id="SM00342">
    <property type="entry name" value="HTH_ARAC"/>
    <property type="match status" value="1"/>
</dbReference>
<dbReference type="OrthoDB" id="159632at2"/>
<name>A0A2V5K2W5_9BACL</name>
<dbReference type="Pfam" id="PF00072">
    <property type="entry name" value="Response_reg"/>
    <property type="match status" value="1"/>
</dbReference>
<dbReference type="PROSITE" id="PS01124">
    <property type="entry name" value="HTH_ARAC_FAMILY_2"/>
    <property type="match status" value="1"/>
</dbReference>
<dbReference type="SMART" id="SM00448">
    <property type="entry name" value="REC"/>
    <property type="match status" value="1"/>
</dbReference>
<gene>
    <name evidence="7" type="ORF">DLM86_16850</name>
</gene>
<evidence type="ECO:0000256" key="1">
    <source>
        <dbReference type="ARBA" id="ARBA00023015"/>
    </source>
</evidence>
<dbReference type="EMBL" id="QJVJ01000007">
    <property type="protein sequence ID" value="PYI53599.1"/>
    <property type="molecule type" value="Genomic_DNA"/>
</dbReference>
<keyword evidence="4" id="KW-0597">Phosphoprotein</keyword>
<feature type="domain" description="Response regulatory" evidence="6">
    <location>
        <begin position="3"/>
        <end position="120"/>
    </location>
</feature>
<feature type="domain" description="HTH araC/xylS-type" evidence="5">
    <location>
        <begin position="151"/>
        <end position="249"/>
    </location>
</feature>
<accession>A0A2V5K2W5</accession>
<evidence type="ECO:0000256" key="2">
    <source>
        <dbReference type="ARBA" id="ARBA00023125"/>
    </source>
</evidence>
<evidence type="ECO:0000256" key="3">
    <source>
        <dbReference type="ARBA" id="ARBA00023163"/>
    </source>
</evidence>
<keyword evidence="3" id="KW-0804">Transcription</keyword>
<dbReference type="PROSITE" id="PS00041">
    <property type="entry name" value="HTH_ARAC_FAMILY_1"/>
    <property type="match status" value="1"/>
</dbReference>
<evidence type="ECO:0000259" key="6">
    <source>
        <dbReference type="PROSITE" id="PS50110"/>
    </source>
</evidence>
<dbReference type="Gene3D" id="1.10.10.60">
    <property type="entry name" value="Homeodomain-like"/>
    <property type="match status" value="2"/>
</dbReference>
<comment type="caution">
    <text evidence="7">The sequence shown here is derived from an EMBL/GenBank/DDBJ whole genome shotgun (WGS) entry which is preliminary data.</text>
</comment>
<keyword evidence="8" id="KW-1185">Reference proteome</keyword>
<evidence type="ECO:0000256" key="4">
    <source>
        <dbReference type="PROSITE-ProRule" id="PRU00169"/>
    </source>
</evidence>
<dbReference type="PRINTS" id="PR00032">
    <property type="entry name" value="HTHARAC"/>
</dbReference>
<dbReference type="InterPro" id="IPR009057">
    <property type="entry name" value="Homeodomain-like_sf"/>
</dbReference>
<dbReference type="GO" id="GO:0000160">
    <property type="term" value="P:phosphorelay signal transduction system"/>
    <property type="evidence" value="ECO:0007669"/>
    <property type="project" value="InterPro"/>
</dbReference>
<dbReference type="InterPro" id="IPR018062">
    <property type="entry name" value="HTH_AraC-typ_CS"/>
</dbReference>
<dbReference type="Pfam" id="PF12833">
    <property type="entry name" value="HTH_18"/>
    <property type="match status" value="1"/>
</dbReference>
<dbReference type="SUPFAM" id="SSF46689">
    <property type="entry name" value="Homeodomain-like"/>
    <property type="match status" value="2"/>
</dbReference>
<dbReference type="GO" id="GO:0003700">
    <property type="term" value="F:DNA-binding transcription factor activity"/>
    <property type="evidence" value="ECO:0007669"/>
    <property type="project" value="InterPro"/>
</dbReference>
<dbReference type="AlphaFoldDB" id="A0A2V5K2W5"/>
<dbReference type="InterPro" id="IPR018060">
    <property type="entry name" value="HTH_AraC"/>
</dbReference>
<reference evidence="7 8" key="1">
    <citation type="submission" date="2018-05" db="EMBL/GenBank/DDBJ databases">
        <title>Paenibacillus flagellatus sp. nov., isolated from selenium mineral soil.</title>
        <authorList>
            <person name="Dai X."/>
        </authorList>
    </citation>
    <scope>NUCLEOTIDE SEQUENCE [LARGE SCALE GENOMIC DNA]</scope>
    <source>
        <strain evidence="7 8">DXL2</strain>
    </source>
</reference>
<dbReference type="InterPro" id="IPR011006">
    <property type="entry name" value="CheY-like_superfamily"/>
</dbReference>
<dbReference type="PANTHER" id="PTHR43280">
    <property type="entry name" value="ARAC-FAMILY TRANSCRIPTIONAL REGULATOR"/>
    <property type="match status" value="1"/>
</dbReference>
<dbReference type="InterPro" id="IPR020449">
    <property type="entry name" value="Tscrpt_reg_AraC-type_HTH"/>
</dbReference>
<dbReference type="CDD" id="cd17536">
    <property type="entry name" value="REC_YesN-like"/>
    <property type="match status" value="1"/>
</dbReference>
<dbReference type="SUPFAM" id="SSF52172">
    <property type="entry name" value="CheY-like"/>
    <property type="match status" value="1"/>
</dbReference>
<feature type="modified residue" description="4-aspartylphosphate" evidence="4">
    <location>
        <position position="55"/>
    </location>
</feature>
<keyword evidence="2 7" id="KW-0238">DNA-binding</keyword>
<evidence type="ECO:0000259" key="5">
    <source>
        <dbReference type="PROSITE" id="PS01124"/>
    </source>
</evidence>
<dbReference type="PANTHER" id="PTHR43280:SF2">
    <property type="entry name" value="HTH-TYPE TRANSCRIPTIONAL REGULATOR EXSA"/>
    <property type="match status" value="1"/>
</dbReference>
<dbReference type="Gene3D" id="3.40.50.2300">
    <property type="match status" value="1"/>
</dbReference>
<evidence type="ECO:0000313" key="7">
    <source>
        <dbReference type="EMBL" id="PYI53599.1"/>
    </source>
</evidence>
<protein>
    <submittedName>
        <fullName evidence="7">DNA-binding response regulator</fullName>
    </submittedName>
</protein>
<proteinExistence type="predicted"/>
<dbReference type="InterPro" id="IPR001789">
    <property type="entry name" value="Sig_transdc_resp-reg_receiver"/>
</dbReference>